<dbReference type="OrthoDB" id="4173905at2759"/>
<dbReference type="InterPro" id="IPR001441">
    <property type="entry name" value="UPP_synth-like"/>
</dbReference>
<dbReference type="EMBL" id="JAKOGI010000110">
    <property type="protein sequence ID" value="KAJ8443943.1"/>
    <property type="molecule type" value="Genomic_DNA"/>
</dbReference>
<dbReference type="SUPFAM" id="SSF64005">
    <property type="entry name" value="Undecaprenyl diphosphate synthase"/>
    <property type="match status" value="1"/>
</dbReference>
<dbReference type="GO" id="GO:0045547">
    <property type="term" value="F:ditrans,polycis-polyprenyl diphosphate synthase [(2E,6E)-farnesyl diphosphate specific] activity"/>
    <property type="evidence" value="ECO:0007669"/>
    <property type="project" value="TreeGrafter"/>
</dbReference>
<gene>
    <name evidence="3" type="ORF">Cgig2_032767</name>
</gene>
<accession>A0A9Q1KJF8</accession>
<dbReference type="GO" id="GO:0016094">
    <property type="term" value="P:polyprenol biosynthetic process"/>
    <property type="evidence" value="ECO:0007669"/>
    <property type="project" value="TreeGrafter"/>
</dbReference>
<dbReference type="GO" id="GO:0009409">
    <property type="term" value="P:response to cold"/>
    <property type="evidence" value="ECO:0007669"/>
    <property type="project" value="TreeGrafter"/>
</dbReference>
<dbReference type="GO" id="GO:0009570">
    <property type="term" value="C:chloroplast stroma"/>
    <property type="evidence" value="ECO:0007669"/>
    <property type="project" value="TreeGrafter"/>
</dbReference>
<protein>
    <recommendedName>
        <fullName evidence="5">Alkyl transferase</fullName>
    </recommendedName>
</protein>
<evidence type="ECO:0000313" key="3">
    <source>
        <dbReference type="EMBL" id="KAJ8443943.1"/>
    </source>
</evidence>
<dbReference type="GO" id="GO:0009668">
    <property type="term" value="P:plastid membrane organization"/>
    <property type="evidence" value="ECO:0007669"/>
    <property type="project" value="TreeGrafter"/>
</dbReference>
<feature type="compositionally biased region" description="Polar residues" evidence="2">
    <location>
        <begin position="31"/>
        <end position="49"/>
    </location>
</feature>
<comment type="caution">
    <text evidence="3">The sequence shown here is derived from an EMBL/GenBank/DDBJ whole genome shotgun (WGS) entry which is preliminary data.</text>
</comment>
<evidence type="ECO:0000256" key="2">
    <source>
        <dbReference type="SAM" id="MobiDB-lite"/>
    </source>
</evidence>
<keyword evidence="1" id="KW-0808">Transferase</keyword>
<organism evidence="3 4">
    <name type="scientific">Carnegiea gigantea</name>
    <dbReference type="NCBI Taxonomy" id="171969"/>
    <lineage>
        <taxon>Eukaryota</taxon>
        <taxon>Viridiplantae</taxon>
        <taxon>Streptophyta</taxon>
        <taxon>Embryophyta</taxon>
        <taxon>Tracheophyta</taxon>
        <taxon>Spermatophyta</taxon>
        <taxon>Magnoliopsida</taxon>
        <taxon>eudicotyledons</taxon>
        <taxon>Gunneridae</taxon>
        <taxon>Pentapetalae</taxon>
        <taxon>Caryophyllales</taxon>
        <taxon>Cactineae</taxon>
        <taxon>Cactaceae</taxon>
        <taxon>Cactoideae</taxon>
        <taxon>Echinocereeae</taxon>
        <taxon>Carnegiea</taxon>
    </lineage>
</organism>
<reference evidence="3" key="1">
    <citation type="submission" date="2022-04" db="EMBL/GenBank/DDBJ databases">
        <title>Carnegiea gigantea Genome sequencing and assembly v2.</title>
        <authorList>
            <person name="Copetti D."/>
            <person name="Sanderson M.J."/>
            <person name="Burquez A."/>
            <person name="Wojciechowski M.F."/>
        </authorList>
    </citation>
    <scope>NUCLEOTIDE SEQUENCE</scope>
    <source>
        <strain evidence="3">SGP5-SGP5p</strain>
        <tissue evidence="3">Aerial part</tissue>
    </source>
</reference>
<evidence type="ECO:0000313" key="4">
    <source>
        <dbReference type="Proteomes" id="UP001153076"/>
    </source>
</evidence>
<proteinExistence type="predicted"/>
<dbReference type="AlphaFoldDB" id="A0A9Q1KJF8"/>
<feature type="region of interest" description="Disordered" evidence="2">
    <location>
        <begin position="31"/>
        <end position="51"/>
    </location>
</feature>
<dbReference type="InterPro" id="IPR036424">
    <property type="entry name" value="UPP_synth-like_sf"/>
</dbReference>
<evidence type="ECO:0008006" key="5">
    <source>
        <dbReference type="Google" id="ProtNLM"/>
    </source>
</evidence>
<dbReference type="PANTHER" id="PTHR10291:SF0">
    <property type="entry name" value="DEHYDRODOLICHYL DIPHOSPHATE SYNTHASE 2"/>
    <property type="match status" value="1"/>
</dbReference>
<name>A0A9Q1KJF8_9CARY</name>
<evidence type="ECO:0000256" key="1">
    <source>
        <dbReference type="ARBA" id="ARBA00022679"/>
    </source>
</evidence>
<dbReference type="Proteomes" id="UP001153076">
    <property type="component" value="Unassembled WGS sequence"/>
</dbReference>
<dbReference type="Gene3D" id="3.40.1180.10">
    <property type="entry name" value="Decaprenyl diphosphate synthase-like"/>
    <property type="match status" value="2"/>
</dbReference>
<sequence>MVRLSVHSSLFLPFTRRSASVIVPKNPARWTMQSQPSSHFTTNSSQSRSSNDDLLAIARDQPDPFLHVGLQRESMPRHVALILDGNRRWAEAHGKELDYGPFCQGQLNLTDLCIKWGVAAISCLIFSTENWKRSRERRKSDGYWRKPKASKAFTRGNKTGGRRNKEQFDARVEPCNLMIQTGGDQRVSNFLVWQLSHAEFYFTNVYGPDFGEPHFIDALRWFQQCDRRFGK</sequence>
<dbReference type="PANTHER" id="PTHR10291">
    <property type="entry name" value="DEHYDRODOLICHYL DIPHOSPHATE SYNTHASE FAMILY MEMBER"/>
    <property type="match status" value="1"/>
</dbReference>
<keyword evidence="4" id="KW-1185">Reference proteome</keyword>
<dbReference type="Pfam" id="PF01255">
    <property type="entry name" value="Prenyltransf"/>
    <property type="match status" value="2"/>
</dbReference>